<dbReference type="AlphaFoldDB" id="A0A411YC14"/>
<dbReference type="GO" id="GO:0047617">
    <property type="term" value="F:fatty acyl-CoA hydrolase activity"/>
    <property type="evidence" value="ECO:0007669"/>
    <property type="project" value="TreeGrafter"/>
</dbReference>
<dbReference type="GO" id="GO:0006637">
    <property type="term" value="P:acyl-CoA metabolic process"/>
    <property type="evidence" value="ECO:0007669"/>
    <property type="project" value="InterPro"/>
</dbReference>
<dbReference type="Proteomes" id="UP000291469">
    <property type="component" value="Chromosome"/>
</dbReference>
<evidence type="ECO:0000256" key="1">
    <source>
        <dbReference type="PIRSR" id="PIRSR016521-1"/>
    </source>
</evidence>
<gene>
    <name evidence="3" type="ORF">ER308_03995</name>
</gene>
<accession>A0A411YC14</accession>
<dbReference type="InterPro" id="IPR029058">
    <property type="entry name" value="AB_hydrolase_fold"/>
</dbReference>
<dbReference type="PANTHER" id="PTHR10824:SF4">
    <property type="entry name" value="ACYL-COENZYME A THIOESTERASE 1-LIKE"/>
    <property type="match status" value="1"/>
</dbReference>
<evidence type="ECO:0000313" key="4">
    <source>
        <dbReference type="Proteomes" id="UP000291469"/>
    </source>
</evidence>
<proteinExistence type="predicted"/>
<reference evidence="3 4" key="1">
    <citation type="submission" date="2019-01" db="EMBL/GenBank/DDBJ databases">
        <title>Egibacter rhizosphaerae EGI 80759T.</title>
        <authorList>
            <person name="Chen D.-D."/>
            <person name="Tian Y."/>
            <person name="Jiao J.-Y."/>
            <person name="Zhang X.-T."/>
            <person name="Zhang Y.-G."/>
            <person name="Zhang Y."/>
            <person name="Xiao M."/>
            <person name="Shu W.-S."/>
            <person name="Li W.-J."/>
        </authorList>
    </citation>
    <scope>NUCLEOTIDE SEQUENCE [LARGE SCALE GENOMIC DNA]</scope>
    <source>
        <strain evidence="3 4">EGI 80759</strain>
    </source>
</reference>
<dbReference type="PANTHER" id="PTHR10824">
    <property type="entry name" value="ACYL-COENZYME A THIOESTERASE-RELATED"/>
    <property type="match status" value="1"/>
</dbReference>
<evidence type="ECO:0000313" key="3">
    <source>
        <dbReference type="EMBL" id="QBI18793.1"/>
    </source>
</evidence>
<sequence>MTDMEVTSQRVDTHGLVGVLCAPRAPGPAPGVLLLGGSEGGLHERDARALASEGFSALALAYFGASSLPPGLVDIPLEYFFRALDVLAAQPASGERFGVAGGSRGAEAALLTAAHDERVAAVVSVVGSGVVTQGIDFRQGNLLDILRTPTNSWTLDGQALPYLPNVVSDELGDLIQRGVPVPLSLAYPVLPSDPGLLEQVNIKVENIAGAALFICAEDDRMWPSREYTQVAIDRLSAHPYPVEHKTLRGAGHPIAGPPSTPFTTTTSPGPGVTFEMGGTTAANTGARASAWQATVRFLKDHLA</sequence>
<keyword evidence="4" id="KW-1185">Reference proteome</keyword>
<dbReference type="SUPFAM" id="SSF53474">
    <property type="entry name" value="alpha/beta-Hydrolases"/>
    <property type="match status" value="1"/>
</dbReference>
<dbReference type="GO" id="GO:0006631">
    <property type="term" value="P:fatty acid metabolic process"/>
    <property type="evidence" value="ECO:0007669"/>
    <property type="project" value="TreeGrafter"/>
</dbReference>
<dbReference type="EMBL" id="CP036402">
    <property type="protein sequence ID" value="QBI18793.1"/>
    <property type="molecule type" value="Genomic_DNA"/>
</dbReference>
<dbReference type="InterPro" id="IPR014940">
    <property type="entry name" value="BAAT_C"/>
</dbReference>
<feature type="active site" description="Charge relay system" evidence="1">
    <location>
        <position position="219"/>
    </location>
</feature>
<feature type="domain" description="BAAT/Acyl-CoA thioester hydrolase C-terminal" evidence="2">
    <location>
        <begin position="75"/>
        <end position="303"/>
    </location>
</feature>
<dbReference type="Pfam" id="PF08840">
    <property type="entry name" value="BAAT_C"/>
    <property type="match status" value="1"/>
</dbReference>
<dbReference type="RefSeq" id="WP_131153790.1">
    <property type="nucleotide sequence ID" value="NZ_CP036402.1"/>
</dbReference>
<evidence type="ECO:0000259" key="2">
    <source>
        <dbReference type="Pfam" id="PF08840"/>
    </source>
</evidence>
<name>A0A411YC14_9ACTN</name>
<dbReference type="KEGG" id="erz:ER308_03995"/>
<organism evidence="3 4">
    <name type="scientific">Egibacter rhizosphaerae</name>
    <dbReference type="NCBI Taxonomy" id="1670831"/>
    <lineage>
        <taxon>Bacteria</taxon>
        <taxon>Bacillati</taxon>
        <taxon>Actinomycetota</taxon>
        <taxon>Nitriliruptoria</taxon>
        <taxon>Egibacterales</taxon>
        <taxon>Egibacteraceae</taxon>
        <taxon>Egibacter</taxon>
    </lineage>
</organism>
<feature type="active site" description="Charge relay system" evidence="1">
    <location>
        <position position="252"/>
    </location>
</feature>
<feature type="active site" description="Charge relay system" evidence="1">
    <location>
        <position position="103"/>
    </location>
</feature>
<dbReference type="Gene3D" id="3.40.50.1820">
    <property type="entry name" value="alpha/beta hydrolase"/>
    <property type="match status" value="1"/>
</dbReference>
<protein>
    <recommendedName>
        <fullName evidence="2">BAAT/Acyl-CoA thioester hydrolase C-terminal domain-containing protein</fullName>
    </recommendedName>
</protein>
<dbReference type="InterPro" id="IPR016662">
    <property type="entry name" value="Acyl-CoA_thioEstase_long-chain"/>
</dbReference>
<dbReference type="OrthoDB" id="4819815at2"/>
<dbReference type="PIRSF" id="PIRSF016521">
    <property type="entry name" value="Acyl-CoA_hydro"/>
    <property type="match status" value="1"/>
</dbReference>